<feature type="region of interest" description="Disordered" evidence="1">
    <location>
        <begin position="1047"/>
        <end position="1084"/>
    </location>
</feature>
<evidence type="ECO:0000256" key="1">
    <source>
        <dbReference type="SAM" id="MobiDB-lite"/>
    </source>
</evidence>
<feature type="region of interest" description="Disordered" evidence="1">
    <location>
        <begin position="548"/>
        <end position="582"/>
    </location>
</feature>
<dbReference type="GO" id="GO:0003677">
    <property type="term" value="F:DNA binding"/>
    <property type="evidence" value="ECO:0007669"/>
    <property type="project" value="InterPro"/>
</dbReference>
<feature type="compositionally biased region" description="Basic and acidic residues" evidence="1">
    <location>
        <begin position="1137"/>
        <end position="1146"/>
    </location>
</feature>
<dbReference type="EMBL" id="HACA01020984">
    <property type="protein sequence ID" value="CDW38345.1"/>
    <property type="molecule type" value="Transcribed_RNA"/>
</dbReference>
<feature type="compositionally biased region" description="Basic and acidic residues" evidence="1">
    <location>
        <begin position="605"/>
        <end position="616"/>
    </location>
</feature>
<feature type="compositionally biased region" description="Polar residues" evidence="1">
    <location>
        <begin position="1147"/>
        <end position="1158"/>
    </location>
</feature>
<organism evidence="2">
    <name type="scientific">Lepeophtheirus salmonis</name>
    <name type="common">Salmon louse</name>
    <name type="synonym">Caligus salmonis</name>
    <dbReference type="NCBI Taxonomy" id="72036"/>
    <lineage>
        <taxon>Eukaryota</taxon>
        <taxon>Metazoa</taxon>
        <taxon>Ecdysozoa</taxon>
        <taxon>Arthropoda</taxon>
        <taxon>Crustacea</taxon>
        <taxon>Multicrustacea</taxon>
        <taxon>Hexanauplia</taxon>
        <taxon>Copepoda</taxon>
        <taxon>Siphonostomatoida</taxon>
        <taxon>Caligidae</taxon>
        <taxon>Lepeophtheirus</taxon>
    </lineage>
</organism>
<dbReference type="InterPro" id="IPR017956">
    <property type="entry name" value="AT_hook_DNA-bd_motif"/>
</dbReference>
<name>A0A0K2UJY2_LEPSM</name>
<evidence type="ECO:0000313" key="2">
    <source>
        <dbReference type="EMBL" id="CDW38345.1"/>
    </source>
</evidence>
<feature type="region of interest" description="Disordered" evidence="1">
    <location>
        <begin position="975"/>
        <end position="1025"/>
    </location>
</feature>
<feature type="compositionally biased region" description="Polar residues" evidence="1">
    <location>
        <begin position="638"/>
        <end position="648"/>
    </location>
</feature>
<feature type="region of interest" description="Disordered" evidence="1">
    <location>
        <begin position="1126"/>
        <end position="1179"/>
    </location>
</feature>
<proteinExistence type="predicted"/>
<sequence>MAIEPDLSYSWLPPTSSTPSTMEEVDLANFTPTDLMSGPKAVKSSVPMDTIQLQEETFILTPVTQPFQIQLCVDQEYGDSGGGAEVGGDQSHAQQQSFSHLQEPLNDPMLPVNSKNNIEARKSIPGVINKSSGYSYLGSHFSPVSVHSLADSGVGSISETVSENTSERILNNAPATPNYLDIDFDQIVEDVDDMFRERYEALERQKADDEDTAKTSDLIKRNMPPEYFFTYTSKNPEELAHDLAKSLVEKALESERRKYLENELDANLDDIFENWAEIAANRGMESILNDLIGGAVNEMATSIFHTYNGDFVKFKDAANSTEKSKKYIPYDDALQEELDVLVSDILAESDENCLVSKKYGLYQIGGPSRVYDFRVPSSKQKVDEKAFMTRWKGYTSHVCTDECNRNRRIFITAKMRREAERKRRNRAGILLSSLKKKVYHCRCIDCRQERKIKGVPEPSDSIEVKELNVPENIFPKEGIPILKKNGRGRPRKYPRVEDFRRWFVAQEEKKKKNSQKKLGNAEEKDKSIDSKTKISYPSPSAEIVRIDNIVKKRPRGRPPKYQVSVQDNEPDNLKIKLSRKRPSRSTYSKVNYVDCDSSDEGYSESVKESFQDDKVYRKTYKRPAKRRRTTRTSKKAIPSSSPTVESSRASPECVFECLESAIKTATDNYNNSITVSPVPSKEEPEAISKDLVLPKSSSNVGKEHDSEESSNISEAVTASELPKESSPALSLPILESQTESFVYEKPETQDTISSVVLDENLTSVDNNVSISPESCATLTYSHSPSITKVSESSSQATCDPSASHYVIIQEVNSLVNNIFKPKMSETGMQTSGDYMDQSTNSTVSIGFQTMPREKNSSVLVSKSIQTNISVETNTERPSHIFQSNCSTQSISTSTDISVCTNTNELLHTMHLTGDSEILGHFVNSRAAGENKPKDVLCNSLIGGSKALDVSCTDKVDSEVRGSNILSYIIPKTVNNSTATPCSPSPMEESEPLQPFHLPQEEHPQPSTNETTHEYDLTRSVNSDSDEAITIRELSNNSDEPDSIKTYSRKVLHSSPPSPSMDSFETKIVSESSTSSSSSSDSEQLLSMTTSSFDIVPLNPEMVNLDINEKDLTPSSSENFEKSLSMNEALKDDDEEEKSSTDIREPRSTSLILDDQSSIDPFYPSPSKSQKTKLEGDDDSSSQLALFPKVVLKRLRPEVIDSWCNRLPHFLKGSSSNGQKIEKKGGDGWNNELLVSLTIDCFKDEIYSTGESRVQSPTINTKKLSFFREDVDDSVVPHIPDEDILQASKSLPVYASIKKKKQKRNHT</sequence>
<feature type="region of interest" description="Disordered" evidence="1">
    <location>
        <begin position="1"/>
        <end position="21"/>
    </location>
</feature>
<feature type="compositionally biased region" description="Basic residues" evidence="1">
    <location>
        <begin position="617"/>
        <end position="634"/>
    </location>
</feature>
<reference evidence="2" key="1">
    <citation type="submission" date="2014-05" db="EMBL/GenBank/DDBJ databases">
        <authorList>
            <person name="Chronopoulou M."/>
        </authorList>
    </citation>
    <scope>NUCLEOTIDE SEQUENCE</scope>
    <source>
        <tissue evidence="2">Whole organism</tissue>
    </source>
</reference>
<feature type="region of interest" description="Disordered" evidence="1">
    <location>
        <begin position="510"/>
        <end position="535"/>
    </location>
</feature>
<accession>A0A0K2UJY2</accession>
<dbReference type="SMART" id="SM00384">
    <property type="entry name" value="AT_hook"/>
    <property type="match status" value="2"/>
</dbReference>
<protein>
    <submittedName>
        <fullName evidence="2">Uncharacterized protein</fullName>
    </submittedName>
</protein>
<feature type="compositionally biased region" description="Basic and acidic residues" evidence="1">
    <location>
        <begin position="519"/>
        <end position="532"/>
    </location>
</feature>
<feature type="region of interest" description="Disordered" evidence="1">
    <location>
        <begin position="597"/>
        <end position="648"/>
    </location>
</feature>
<feature type="compositionally biased region" description="Low complexity" evidence="1">
    <location>
        <begin position="1069"/>
        <end position="1084"/>
    </location>
</feature>
<feature type="region of interest" description="Disordered" evidence="1">
    <location>
        <begin position="670"/>
        <end position="729"/>
    </location>
</feature>